<dbReference type="AlphaFoldDB" id="A0A9P7F3F1"/>
<keyword evidence="2" id="KW-1185">Reference proteome</keyword>
<evidence type="ECO:0000313" key="1">
    <source>
        <dbReference type="EMBL" id="KAG2103373.1"/>
    </source>
</evidence>
<dbReference type="EMBL" id="JABBWM010000044">
    <property type="protein sequence ID" value="KAG2103373.1"/>
    <property type="molecule type" value="Genomic_DNA"/>
</dbReference>
<comment type="caution">
    <text evidence="1">The sequence shown here is derived from an EMBL/GenBank/DDBJ whole genome shotgun (WGS) entry which is preliminary data.</text>
</comment>
<name>A0A9P7F3F1_9AGAM</name>
<dbReference type="RefSeq" id="XP_041290467.1">
    <property type="nucleotide sequence ID" value="XM_041437948.1"/>
</dbReference>
<accession>A0A9P7F3F1</accession>
<organism evidence="1 2">
    <name type="scientific">Suillus discolor</name>
    <dbReference type="NCBI Taxonomy" id="1912936"/>
    <lineage>
        <taxon>Eukaryota</taxon>
        <taxon>Fungi</taxon>
        <taxon>Dikarya</taxon>
        <taxon>Basidiomycota</taxon>
        <taxon>Agaricomycotina</taxon>
        <taxon>Agaricomycetes</taxon>
        <taxon>Agaricomycetidae</taxon>
        <taxon>Boletales</taxon>
        <taxon>Suillineae</taxon>
        <taxon>Suillaceae</taxon>
        <taxon>Suillus</taxon>
    </lineage>
</organism>
<sequence length="93" mass="10338">MIFMLAAARLLARCGKCLNGFLSATHVDRSYILLLFLAGGECLDIPCIEILIFHGHSYCVFSCTAQNEARTSLYGVDSDTHTFNLWLGHNRAK</sequence>
<dbReference type="Proteomes" id="UP000823399">
    <property type="component" value="Unassembled WGS sequence"/>
</dbReference>
<evidence type="ECO:0000313" key="2">
    <source>
        <dbReference type="Proteomes" id="UP000823399"/>
    </source>
</evidence>
<protein>
    <submittedName>
        <fullName evidence="1">Uncharacterized protein</fullName>
    </submittedName>
</protein>
<proteinExistence type="predicted"/>
<dbReference type="GeneID" id="64700207"/>
<gene>
    <name evidence="1" type="ORF">F5147DRAFT_705617</name>
</gene>
<reference evidence="1" key="1">
    <citation type="journal article" date="2020" name="New Phytol.">
        <title>Comparative genomics reveals dynamic genome evolution in host specialist ectomycorrhizal fungi.</title>
        <authorList>
            <person name="Lofgren L.A."/>
            <person name="Nguyen N.H."/>
            <person name="Vilgalys R."/>
            <person name="Ruytinx J."/>
            <person name="Liao H.L."/>
            <person name="Branco S."/>
            <person name="Kuo A."/>
            <person name="LaButti K."/>
            <person name="Lipzen A."/>
            <person name="Andreopoulos W."/>
            <person name="Pangilinan J."/>
            <person name="Riley R."/>
            <person name="Hundley H."/>
            <person name="Na H."/>
            <person name="Barry K."/>
            <person name="Grigoriev I.V."/>
            <person name="Stajich J.E."/>
            <person name="Kennedy P.G."/>
        </authorList>
    </citation>
    <scope>NUCLEOTIDE SEQUENCE</scope>
    <source>
        <strain evidence="1">FC423</strain>
    </source>
</reference>